<name>A0AAP0BI42_9ASPA</name>
<dbReference type="PRINTS" id="PR00109">
    <property type="entry name" value="TYRKINASE"/>
</dbReference>
<evidence type="ECO:0000259" key="12">
    <source>
        <dbReference type="PROSITE" id="PS50011"/>
    </source>
</evidence>
<protein>
    <recommendedName>
        <fullName evidence="2">non-specific serine/threonine protein kinase</fullName>
        <ecNumber evidence="2">2.7.11.1</ecNumber>
    </recommendedName>
</protein>
<evidence type="ECO:0000256" key="5">
    <source>
        <dbReference type="ARBA" id="ARBA00022741"/>
    </source>
</evidence>
<dbReference type="GO" id="GO:0006950">
    <property type="term" value="P:response to stress"/>
    <property type="evidence" value="ECO:0007669"/>
    <property type="project" value="UniProtKB-ARBA"/>
</dbReference>
<dbReference type="InterPro" id="IPR051681">
    <property type="entry name" value="Ser/Thr_Kinases-Pseudokinases"/>
</dbReference>
<evidence type="ECO:0000313" key="13">
    <source>
        <dbReference type="EMBL" id="KAK8940481.1"/>
    </source>
</evidence>
<dbReference type="Gene3D" id="1.10.510.10">
    <property type="entry name" value="Transferase(Phosphotransferase) domain 1"/>
    <property type="match status" value="1"/>
</dbReference>
<keyword evidence="14" id="KW-1185">Reference proteome</keyword>
<comment type="caution">
    <text evidence="13">The sequence shown here is derived from an EMBL/GenBank/DDBJ whole genome shotgun (WGS) entry which is preliminary data.</text>
</comment>
<dbReference type="EMBL" id="JBBWWQ010000008">
    <property type="protein sequence ID" value="KAK8940481.1"/>
    <property type="molecule type" value="Genomic_DNA"/>
</dbReference>
<evidence type="ECO:0000256" key="10">
    <source>
        <dbReference type="PROSITE-ProRule" id="PRU10141"/>
    </source>
</evidence>
<dbReference type="GO" id="GO:0005524">
    <property type="term" value="F:ATP binding"/>
    <property type="evidence" value="ECO:0007669"/>
    <property type="project" value="UniProtKB-UniRule"/>
</dbReference>
<dbReference type="EC" id="2.7.11.1" evidence="2"/>
<keyword evidence="5 10" id="KW-0547">Nucleotide-binding</keyword>
<dbReference type="AlphaFoldDB" id="A0AAP0BI42"/>
<dbReference type="Pfam" id="PF07714">
    <property type="entry name" value="PK_Tyr_Ser-Thr"/>
    <property type="match status" value="1"/>
</dbReference>
<dbReference type="CDD" id="cd13999">
    <property type="entry name" value="STKc_MAP3K-like"/>
    <property type="match status" value="1"/>
</dbReference>
<dbReference type="InterPro" id="IPR017441">
    <property type="entry name" value="Protein_kinase_ATP_BS"/>
</dbReference>
<dbReference type="PANTHER" id="PTHR44329">
    <property type="entry name" value="SERINE/THREONINE-PROTEIN KINASE TNNI3K-RELATED"/>
    <property type="match status" value="1"/>
</dbReference>
<keyword evidence="6 13" id="KW-0418">Kinase</keyword>
<dbReference type="Pfam" id="PF14381">
    <property type="entry name" value="EDR1_CTR1_ARMC3_pept"/>
    <property type="match status" value="1"/>
</dbReference>
<keyword evidence="7 10" id="KW-0067">ATP-binding</keyword>
<evidence type="ECO:0000256" key="6">
    <source>
        <dbReference type="ARBA" id="ARBA00022777"/>
    </source>
</evidence>
<comment type="catalytic activity">
    <reaction evidence="9">
        <text>L-seryl-[protein] + ATP = O-phospho-L-seryl-[protein] + ADP + H(+)</text>
        <dbReference type="Rhea" id="RHEA:17989"/>
        <dbReference type="Rhea" id="RHEA-COMP:9863"/>
        <dbReference type="Rhea" id="RHEA-COMP:11604"/>
        <dbReference type="ChEBI" id="CHEBI:15378"/>
        <dbReference type="ChEBI" id="CHEBI:29999"/>
        <dbReference type="ChEBI" id="CHEBI:30616"/>
        <dbReference type="ChEBI" id="CHEBI:83421"/>
        <dbReference type="ChEBI" id="CHEBI:456216"/>
        <dbReference type="EC" id="2.7.11.1"/>
    </reaction>
</comment>
<dbReference type="PROSITE" id="PS00108">
    <property type="entry name" value="PROTEIN_KINASE_ST"/>
    <property type="match status" value="1"/>
</dbReference>
<gene>
    <name evidence="13" type="primary">CTR1</name>
    <name evidence="13" type="ORF">KSP39_PZI010032</name>
</gene>
<evidence type="ECO:0000256" key="9">
    <source>
        <dbReference type="ARBA" id="ARBA00048679"/>
    </source>
</evidence>
<organism evidence="13 14">
    <name type="scientific">Platanthera zijinensis</name>
    <dbReference type="NCBI Taxonomy" id="2320716"/>
    <lineage>
        <taxon>Eukaryota</taxon>
        <taxon>Viridiplantae</taxon>
        <taxon>Streptophyta</taxon>
        <taxon>Embryophyta</taxon>
        <taxon>Tracheophyta</taxon>
        <taxon>Spermatophyta</taxon>
        <taxon>Magnoliopsida</taxon>
        <taxon>Liliopsida</taxon>
        <taxon>Asparagales</taxon>
        <taxon>Orchidaceae</taxon>
        <taxon>Orchidoideae</taxon>
        <taxon>Orchideae</taxon>
        <taxon>Orchidinae</taxon>
        <taxon>Platanthera</taxon>
    </lineage>
</organism>
<dbReference type="InterPro" id="IPR000719">
    <property type="entry name" value="Prot_kinase_dom"/>
</dbReference>
<dbReference type="Proteomes" id="UP001418222">
    <property type="component" value="Unassembled WGS sequence"/>
</dbReference>
<dbReference type="Gene3D" id="3.30.200.20">
    <property type="entry name" value="Phosphorylase Kinase, domain 1"/>
    <property type="match status" value="1"/>
</dbReference>
<evidence type="ECO:0000313" key="14">
    <source>
        <dbReference type="Proteomes" id="UP001418222"/>
    </source>
</evidence>
<dbReference type="InterPro" id="IPR055164">
    <property type="entry name" value="EDR1/CTR1/ARMC3-like_pept-like"/>
</dbReference>
<feature type="binding site" evidence="10">
    <location>
        <position position="496"/>
    </location>
    <ligand>
        <name>ATP</name>
        <dbReference type="ChEBI" id="CHEBI:30616"/>
    </ligand>
</feature>
<dbReference type="FunFam" id="3.30.200.20:FF:000060">
    <property type="entry name" value="Serine/threonine-protein kinase isoform 1"/>
    <property type="match status" value="1"/>
</dbReference>
<accession>A0AAP0BI42</accession>
<keyword evidence="4" id="KW-0808">Transferase</keyword>
<evidence type="ECO:0000256" key="8">
    <source>
        <dbReference type="ARBA" id="ARBA00047899"/>
    </source>
</evidence>
<evidence type="ECO:0000256" key="11">
    <source>
        <dbReference type="SAM" id="MobiDB-lite"/>
    </source>
</evidence>
<dbReference type="InterPro" id="IPR011009">
    <property type="entry name" value="Kinase-like_dom_sf"/>
</dbReference>
<feature type="region of interest" description="Disordered" evidence="11">
    <location>
        <begin position="1"/>
        <end position="26"/>
    </location>
</feature>
<comment type="catalytic activity">
    <reaction evidence="8">
        <text>L-threonyl-[protein] + ATP = O-phospho-L-threonyl-[protein] + ADP + H(+)</text>
        <dbReference type="Rhea" id="RHEA:46608"/>
        <dbReference type="Rhea" id="RHEA-COMP:11060"/>
        <dbReference type="Rhea" id="RHEA-COMP:11605"/>
        <dbReference type="ChEBI" id="CHEBI:15378"/>
        <dbReference type="ChEBI" id="CHEBI:30013"/>
        <dbReference type="ChEBI" id="CHEBI:30616"/>
        <dbReference type="ChEBI" id="CHEBI:61977"/>
        <dbReference type="ChEBI" id="CHEBI:456216"/>
        <dbReference type="EC" id="2.7.11.1"/>
    </reaction>
</comment>
<evidence type="ECO:0000256" key="4">
    <source>
        <dbReference type="ARBA" id="ARBA00022679"/>
    </source>
</evidence>
<sequence length="749" mass="84062">MIDRHGRPPPPQQIRTLSSGGGSSSSFEASIFSGATADGMWTTTDDENMHALERDWEMSEGLSPNWAQKARESYYLQLTLVNRLASQAFFADPPCFFQETAKKIDDHFSDSTTVSYRLWVDGCLSFSDRIMDGFYNIMGMSSFLWALCNDSDDGRSMPSLAALEAIEPSKSSMEVVVINRDGDSDLKVLEKKALEYYSAYGNSLKLVEQLASLVSLSMGGAFKTEPGELHQQWKICTKELKRCHRRIVIPIGSLSFGLCRHRAILFKELADYIGLPCRIAQGCKYCTSSHRTSCLVKLNDSRKSPREYVVDLIGEPGNVYDPDSSINGELLSFVPSPFQMSHLTSFPSSFTSDASSNQILSHEHTQVIVGKDRGTGFLDKVDVKNVHPHSVFVNKDFIQGTNKAGMISDDQNIGRTTNVPFNIQVSRWFIENGMKHENKLISRQATFQRYASLEPYLALDWLEISWDELEIKERIGAGSFGTVFRAEWHGSEVAVKVLADQDFHEDRIKEFLREVAIMNRVRHPNLVLFMGAVTERPHLSIVTEYLPRGSLYRLINKAAAGEIFDKRRRLHMALDVAKAINYLHCLNPPVVHLDLKSPNLLVDKNWSVKVCDFGLSRLMANTFIASTSIAGTPEWMAPEFLRGEPTNEKSDVFSFGVILWELLTMQQPWRGLGPAQVVGAVAFQNRRLTIPPNTRPALATLMDSCWADDPRQRPPFSSIVDILKNLLKSQTIQVESSSSIADSLSINYN</sequence>
<dbReference type="GO" id="GO:0010182">
    <property type="term" value="P:sugar mediated signaling pathway"/>
    <property type="evidence" value="ECO:0007669"/>
    <property type="project" value="UniProtKB-ARBA"/>
</dbReference>
<dbReference type="InterPro" id="IPR008271">
    <property type="entry name" value="Ser/Thr_kinase_AS"/>
</dbReference>
<dbReference type="FunFam" id="1.10.510.10:FF:000193">
    <property type="entry name" value="Serine/threonine-protein kinase CTR1"/>
    <property type="match status" value="1"/>
</dbReference>
<keyword evidence="3" id="KW-0723">Serine/threonine-protein kinase</keyword>
<dbReference type="InterPro" id="IPR001245">
    <property type="entry name" value="Ser-Thr/Tyr_kinase_cat_dom"/>
</dbReference>
<evidence type="ECO:0000256" key="7">
    <source>
        <dbReference type="ARBA" id="ARBA00022840"/>
    </source>
</evidence>
<evidence type="ECO:0000256" key="2">
    <source>
        <dbReference type="ARBA" id="ARBA00012513"/>
    </source>
</evidence>
<proteinExistence type="inferred from homology"/>
<evidence type="ECO:0000256" key="3">
    <source>
        <dbReference type="ARBA" id="ARBA00022527"/>
    </source>
</evidence>
<dbReference type="SUPFAM" id="SSF56112">
    <property type="entry name" value="Protein kinase-like (PK-like)"/>
    <property type="match status" value="1"/>
</dbReference>
<dbReference type="PANTHER" id="PTHR44329:SF96">
    <property type="entry name" value="OS04G0610900 PROTEIN"/>
    <property type="match status" value="1"/>
</dbReference>
<dbReference type="SMART" id="SM00220">
    <property type="entry name" value="S_TKc"/>
    <property type="match status" value="1"/>
</dbReference>
<feature type="domain" description="Protein kinase" evidence="12">
    <location>
        <begin position="469"/>
        <end position="727"/>
    </location>
</feature>
<dbReference type="PROSITE" id="PS00107">
    <property type="entry name" value="PROTEIN_KINASE_ATP"/>
    <property type="match status" value="1"/>
</dbReference>
<dbReference type="GO" id="GO:0004674">
    <property type="term" value="F:protein serine/threonine kinase activity"/>
    <property type="evidence" value="ECO:0007669"/>
    <property type="project" value="UniProtKB-KW"/>
</dbReference>
<comment type="similarity">
    <text evidence="1">Belongs to the protein kinase superfamily. TKL Ser/Thr protein kinase family. RAF subfamily.</text>
</comment>
<dbReference type="PROSITE" id="PS50011">
    <property type="entry name" value="PROTEIN_KINASE_DOM"/>
    <property type="match status" value="1"/>
</dbReference>
<evidence type="ECO:0000256" key="1">
    <source>
        <dbReference type="ARBA" id="ARBA00010507"/>
    </source>
</evidence>
<reference evidence="13 14" key="1">
    <citation type="journal article" date="2022" name="Nat. Plants">
        <title>Genomes of leafy and leafless Platanthera orchids illuminate the evolution of mycoheterotrophy.</title>
        <authorList>
            <person name="Li M.H."/>
            <person name="Liu K.W."/>
            <person name="Li Z."/>
            <person name="Lu H.C."/>
            <person name="Ye Q.L."/>
            <person name="Zhang D."/>
            <person name="Wang J.Y."/>
            <person name="Li Y.F."/>
            <person name="Zhong Z.M."/>
            <person name="Liu X."/>
            <person name="Yu X."/>
            <person name="Liu D.K."/>
            <person name="Tu X.D."/>
            <person name="Liu B."/>
            <person name="Hao Y."/>
            <person name="Liao X.Y."/>
            <person name="Jiang Y.T."/>
            <person name="Sun W.H."/>
            <person name="Chen J."/>
            <person name="Chen Y.Q."/>
            <person name="Ai Y."/>
            <person name="Zhai J.W."/>
            <person name="Wu S.S."/>
            <person name="Zhou Z."/>
            <person name="Hsiao Y.Y."/>
            <person name="Wu W.L."/>
            <person name="Chen Y.Y."/>
            <person name="Lin Y.F."/>
            <person name="Hsu J.L."/>
            <person name="Li C.Y."/>
            <person name="Wang Z.W."/>
            <person name="Zhao X."/>
            <person name="Zhong W.Y."/>
            <person name="Ma X.K."/>
            <person name="Ma L."/>
            <person name="Huang J."/>
            <person name="Chen G.Z."/>
            <person name="Huang M.Z."/>
            <person name="Huang L."/>
            <person name="Peng D.H."/>
            <person name="Luo Y.B."/>
            <person name="Zou S.Q."/>
            <person name="Chen S.P."/>
            <person name="Lan S."/>
            <person name="Tsai W.C."/>
            <person name="Van de Peer Y."/>
            <person name="Liu Z.J."/>
        </authorList>
    </citation>
    <scope>NUCLEOTIDE SEQUENCE [LARGE SCALE GENOMIC DNA]</scope>
    <source>
        <strain evidence="13">Lor287</strain>
    </source>
</reference>